<feature type="transmembrane region" description="Helical" evidence="1">
    <location>
        <begin position="125"/>
        <end position="148"/>
    </location>
</feature>
<gene>
    <name evidence="2" type="ORF">DEBURN_LOCUS3455</name>
</gene>
<accession>A0A9N8Z8U1</accession>
<keyword evidence="1" id="KW-0812">Transmembrane</keyword>
<comment type="caution">
    <text evidence="2">The sequence shown here is derived from an EMBL/GenBank/DDBJ whole genome shotgun (WGS) entry which is preliminary data.</text>
</comment>
<organism evidence="2 3">
    <name type="scientific">Diversispora eburnea</name>
    <dbReference type="NCBI Taxonomy" id="1213867"/>
    <lineage>
        <taxon>Eukaryota</taxon>
        <taxon>Fungi</taxon>
        <taxon>Fungi incertae sedis</taxon>
        <taxon>Mucoromycota</taxon>
        <taxon>Glomeromycotina</taxon>
        <taxon>Glomeromycetes</taxon>
        <taxon>Diversisporales</taxon>
        <taxon>Diversisporaceae</taxon>
        <taxon>Diversispora</taxon>
    </lineage>
</organism>
<protein>
    <submittedName>
        <fullName evidence="2">1666_t:CDS:1</fullName>
    </submittedName>
</protein>
<name>A0A9N8Z8U1_9GLOM</name>
<dbReference type="Proteomes" id="UP000789706">
    <property type="component" value="Unassembled WGS sequence"/>
</dbReference>
<dbReference type="EMBL" id="CAJVPK010000220">
    <property type="protein sequence ID" value="CAG8477052.1"/>
    <property type="molecule type" value="Genomic_DNA"/>
</dbReference>
<keyword evidence="1" id="KW-0472">Membrane</keyword>
<keyword evidence="3" id="KW-1185">Reference proteome</keyword>
<reference evidence="2" key="1">
    <citation type="submission" date="2021-06" db="EMBL/GenBank/DDBJ databases">
        <authorList>
            <person name="Kallberg Y."/>
            <person name="Tangrot J."/>
            <person name="Rosling A."/>
        </authorList>
    </citation>
    <scope>NUCLEOTIDE SEQUENCE</scope>
    <source>
        <strain evidence="2">AZ414A</strain>
    </source>
</reference>
<evidence type="ECO:0000256" key="1">
    <source>
        <dbReference type="SAM" id="Phobius"/>
    </source>
</evidence>
<feature type="transmembrane region" description="Helical" evidence="1">
    <location>
        <begin position="70"/>
        <end position="88"/>
    </location>
</feature>
<evidence type="ECO:0000313" key="2">
    <source>
        <dbReference type="EMBL" id="CAG8477052.1"/>
    </source>
</evidence>
<dbReference type="AlphaFoldDB" id="A0A9N8Z8U1"/>
<proteinExistence type="predicted"/>
<sequence>MSSSSLSLIGFQALKALIILVAIVCGILEATEYYAWSSYVDEVNNSNYYAEIPKSRYFKKHSKVDGHVKIWYYIVIILTILGTSLANLDPLYSGAGLSCSSIQTTGHKKEFDNKIAQWTKLQCNLAVSSLVIGWLNTVLWLISLIVAWRTSGRDLNDSSPTPSLMFPSEVRHSGSGNGPIYF</sequence>
<feature type="transmembrane region" description="Helical" evidence="1">
    <location>
        <begin position="6"/>
        <end position="28"/>
    </location>
</feature>
<keyword evidence="1" id="KW-1133">Transmembrane helix</keyword>
<evidence type="ECO:0000313" key="3">
    <source>
        <dbReference type="Proteomes" id="UP000789706"/>
    </source>
</evidence>
<dbReference type="OrthoDB" id="2434467at2759"/>